<name>A0A9D4R755_DREPO</name>
<protein>
    <submittedName>
        <fullName evidence="1">Uncharacterized protein</fullName>
    </submittedName>
</protein>
<reference evidence="1" key="1">
    <citation type="journal article" date="2019" name="bioRxiv">
        <title>The Genome of the Zebra Mussel, Dreissena polymorpha: A Resource for Invasive Species Research.</title>
        <authorList>
            <person name="McCartney M.A."/>
            <person name="Auch B."/>
            <person name="Kono T."/>
            <person name="Mallez S."/>
            <person name="Zhang Y."/>
            <person name="Obille A."/>
            <person name="Becker A."/>
            <person name="Abrahante J.E."/>
            <person name="Garbe J."/>
            <person name="Badalamenti J.P."/>
            <person name="Herman A."/>
            <person name="Mangelson H."/>
            <person name="Liachko I."/>
            <person name="Sullivan S."/>
            <person name="Sone E.D."/>
            <person name="Koren S."/>
            <person name="Silverstein K.A.T."/>
            <person name="Beckman K.B."/>
            <person name="Gohl D.M."/>
        </authorList>
    </citation>
    <scope>NUCLEOTIDE SEQUENCE</scope>
    <source>
        <strain evidence="1">Duluth1</strain>
        <tissue evidence="1">Whole animal</tissue>
    </source>
</reference>
<keyword evidence="2" id="KW-1185">Reference proteome</keyword>
<dbReference type="Proteomes" id="UP000828390">
    <property type="component" value="Unassembled WGS sequence"/>
</dbReference>
<gene>
    <name evidence="1" type="ORF">DPMN_098893</name>
</gene>
<sequence>MFQTTDLNLRDECSRQPTSIYVTNAPDYRPPSAGRMFQTTDLHPRDECSRLPTSIYVTNAPDYRPPSS</sequence>
<accession>A0A9D4R755</accession>
<comment type="caution">
    <text evidence="1">The sequence shown here is derived from an EMBL/GenBank/DDBJ whole genome shotgun (WGS) entry which is preliminary data.</text>
</comment>
<dbReference type="AlphaFoldDB" id="A0A9D4R755"/>
<dbReference type="EMBL" id="JAIWYP010000003">
    <property type="protein sequence ID" value="KAH3856307.1"/>
    <property type="molecule type" value="Genomic_DNA"/>
</dbReference>
<evidence type="ECO:0000313" key="1">
    <source>
        <dbReference type="EMBL" id="KAH3856307.1"/>
    </source>
</evidence>
<proteinExistence type="predicted"/>
<reference evidence="1" key="2">
    <citation type="submission" date="2020-11" db="EMBL/GenBank/DDBJ databases">
        <authorList>
            <person name="McCartney M.A."/>
            <person name="Auch B."/>
            <person name="Kono T."/>
            <person name="Mallez S."/>
            <person name="Becker A."/>
            <person name="Gohl D.M."/>
            <person name="Silverstein K.A.T."/>
            <person name="Koren S."/>
            <person name="Bechman K.B."/>
            <person name="Herman A."/>
            <person name="Abrahante J.E."/>
            <person name="Garbe J."/>
        </authorList>
    </citation>
    <scope>NUCLEOTIDE SEQUENCE</scope>
    <source>
        <strain evidence="1">Duluth1</strain>
        <tissue evidence="1">Whole animal</tissue>
    </source>
</reference>
<evidence type="ECO:0000313" key="2">
    <source>
        <dbReference type="Proteomes" id="UP000828390"/>
    </source>
</evidence>
<organism evidence="1 2">
    <name type="scientific">Dreissena polymorpha</name>
    <name type="common">Zebra mussel</name>
    <name type="synonym">Mytilus polymorpha</name>
    <dbReference type="NCBI Taxonomy" id="45954"/>
    <lineage>
        <taxon>Eukaryota</taxon>
        <taxon>Metazoa</taxon>
        <taxon>Spiralia</taxon>
        <taxon>Lophotrochozoa</taxon>
        <taxon>Mollusca</taxon>
        <taxon>Bivalvia</taxon>
        <taxon>Autobranchia</taxon>
        <taxon>Heteroconchia</taxon>
        <taxon>Euheterodonta</taxon>
        <taxon>Imparidentia</taxon>
        <taxon>Neoheterodontei</taxon>
        <taxon>Myida</taxon>
        <taxon>Dreissenoidea</taxon>
        <taxon>Dreissenidae</taxon>
        <taxon>Dreissena</taxon>
    </lineage>
</organism>